<keyword evidence="3" id="KW-0646">Protease inhibitor</keyword>
<gene>
    <name evidence="3" type="primary">eco</name>
    <name evidence="3" type="ORF">L2689_02025</name>
</gene>
<keyword evidence="3" id="KW-0722">Serine protease inhibitor</keyword>
<dbReference type="RefSeq" id="WP_188839711.1">
    <property type="nucleotide sequence ID" value="NZ_BMOT01000001.1"/>
</dbReference>
<protein>
    <submittedName>
        <fullName evidence="3">Serine protease inhibitor ecotin</fullName>
    </submittedName>
</protein>
<reference evidence="3 4" key="1">
    <citation type="submission" date="2022-01" db="EMBL/GenBank/DDBJ databases">
        <title>Whole genome-based taxonomy of the Shewanellaceae.</title>
        <authorList>
            <person name="Martin-Rodriguez A.J."/>
        </authorList>
    </citation>
    <scope>NUCLEOTIDE SEQUENCE [LARGE SCALE GENOMIC DNA]</scope>
    <source>
        <strain evidence="3 4">JCM 17801</strain>
    </source>
</reference>
<proteinExistence type="inferred from homology"/>
<dbReference type="InterPro" id="IPR036198">
    <property type="entry name" value="Ecotin_sf"/>
</dbReference>
<comment type="similarity">
    <text evidence="1">Belongs to the protease inhibitor I11 (ecotin) family.</text>
</comment>
<evidence type="ECO:0000256" key="2">
    <source>
        <dbReference type="SAM" id="SignalP"/>
    </source>
</evidence>
<dbReference type="Gene3D" id="2.60.40.550">
    <property type="entry name" value="Ecotin"/>
    <property type="match status" value="1"/>
</dbReference>
<dbReference type="Proteomes" id="UP001203212">
    <property type="component" value="Unassembled WGS sequence"/>
</dbReference>
<dbReference type="PANTHER" id="PTHR35890:SF3">
    <property type="entry name" value="ECOTIN"/>
    <property type="match status" value="1"/>
</dbReference>
<organism evidence="3 4">
    <name type="scientific">Shewanella aestuarii</name>
    <dbReference type="NCBI Taxonomy" id="1028752"/>
    <lineage>
        <taxon>Bacteria</taxon>
        <taxon>Pseudomonadati</taxon>
        <taxon>Pseudomonadota</taxon>
        <taxon>Gammaproteobacteria</taxon>
        <taxon>Alteromonadales</taxon>
        <taxon>Shewanellaceae</taxon>
        <taxon>Shewanella</taxon>
    </lineage>
</organism>
<dbReference type="EMBL" id="JAKILK010000001">
    <property type="protein sequence ID" value="MCL1116021.1"/>
    <property type="molecule type" value="Genomic_DNA"/>
</dbReference>
<comment type="caution">
    <text evidence="3">The sequence shown here is derived from an EMBL/GenBank/DDBJ whole genome shotgun (WGS) entry which is preliminary data.</text>
</comment>
<name>A0ABT0KX29_9GAMM</name>
<dbReference type="SUPFAM" id="SSF49772">
    <property type="entry name" value="Ecotin, trypsin inhibitor"/>
    <property type="match status" value="1"/>
</dbReference>
<dbReference type="GO" id="GO:0004867">
    <property type="term" value="F:serine-type endopeptidase inhibitor activity"/>
    <property type="evidence" value="ECO:0007669"/>
    <property type="project" value="UniProtKB-KW"/>
</dbReference>
<dbReference type="Pfam" id="PF03974">
    <property type="entry name" value="Ecotin"/>
    <property type="match status" value="1"/>
</dbReference>
<feature type="signal peptide" evidence="2">
    <location>
        <begin position="1"/>
        <end position="24"/>
    </location>
</feature>
<accession>A0ABT0KX29</accession>
<sequence>MIKTSRLMAAFIGFGFAVSGSAMATSPIKQNELNTPSIQTGVFTASQPSTSQQIKMFPVAETGMQQHVITLKKLANEDDFLIEIQIGQNKLVDCNRHKLMGDLQKITLEGWGYDYYKVDKIMSGPSTMMMCTEPKTTQFVMLGESIKVKYDSRLPKIYYLPENTELRYRVWRAESPFNFSK</sequence>
<evidence type="ECO:0000313" key="4">
    <source>
        <dbReference type="Proteomes" id="UP001203212"/>
    </source>
</evidence>
<dbReference type="InterPro" id="IPR005658">
    <property type="entry name" value="Prot_inh_ecotin"/>
</dbReference>
<feature type="chain" id="PRO_5045680542" evidence="2">
    <location>
        <begin position="25"/>
        <end position="181"/>
    </location>
</feature>
<evidence type="ECO:0000256" key="1">
    <source>
        <dbReference type="ARBA" id="ARBA00010558"/>
    </source>
</evidence>
<keyword evidence="2" id="KW-0732">Signal</keyword>
<dbReference type="PANTHER" id="PTHR35890">
    <property type="match status" value="1"/>
</dbReference>
<keyword evidence="4" id="KW-1185">Reference proteome</keyword>
<evidence type="ECO:0000313" key="3">
    <source>
        <dbReference type="EMBL" id="MCL1116021.1"/>
    </source>
</evidence>
<dbReference type="NCBIfam" id="NF002987">
    <property type="entry name" value="PRK03719.1"/>
    <property type="match status" value="1"/>
</dbReference>